<protein>
    <submittedName>
        <fullName evidence="1">Uncharacterized protein</fullName>
    </submittedName>
</protein>
<name>A0A6J7WS53_9CAUD</name>
<gene>
    <name evidence="1" type="ORF">UFOVP241_11</name>
</gene>
<reference evidence="1" key="1">
    <citation type="submission" date="2020-05" db="EMBL/GenBank/DDBJ databases">
        <authorList>
            <person name="Chiriac C."/>
            <person name="Salcher M."/>
            <person name="Ghai R."/>
            <person name="Kavagutti S V."/>
        </authorList>
    </citation>
    <scope>NUCLEOTIDE SEQUENCE</scope>
</reference>
<sequence length="187" mass="19092">MSFLDDLLNSPQQLNSVGTGIEAAGSVIGGLSHIEFGQQAQQAADFQAAQLRQNAGQAQATAQHAAYDVDRQAQYTASTALATAAASGGGASDPTVVNLIARNAGEFAYRKAVALYQGDDKARLMNLQADAKEFEGANTKANSDLVGTTQMFAAGTSILKGSARDGSLLQRFGGGGPNSNPNALGGN</sequence>
<proteinExistence type="predicted"/>
<evidence type="ECO:0000313" key="1">
    <source>
        <dbReference type="EMBL" id="CAB5220640.1"/>
    </source>
</evidence>
<accession>A0A6J7WS53</accession>
<dbReference type="EMBL" id="LR798286">
    <property type="protein sequence ID" value="CAB5220640.1"/>
    <property type="molecule type" value="Genomic_DNA"/>
</dbReference>
<organism evidence="1">
    <name type="scientific">uncultured Caudovirales phage</name>
    <dbReference type="NCBI Taxonomy" id="2100421"/>
    <lineage>
        <taxon>Viruses</taxon>
        <taxon>Duplodnaviria</taxon>
        <taxon>Heunggongvirae</taxon>
        <taxon>Uroviricota</taxon>
        <taxon>Caudoviricetes</taxon>
        <taxon>Peduoviridae</taxon>
        <taxon>Maltschvirus</taxon>
        <taxon>Maltschvirus maltsch</taxon>
    </lineage>
</organism>